<feature type="domain" description="Thioredoxin" evidence="8">
    <location>
        <begin position="1"/>
        <end position="84"/>
    </location>
</feature>
<keyword evidence="6 9" id="KW-0413">Isomerase</keyword>
<comment type="subcellular location">
    <subcellularLocation>
        <location evidence="2">Endoplasmic reticulum lumen</location>
    </subcellularLocation>
</comment>
<evidence type="ECO:0000313" key="10">
    <source>
        <dbReference type="Proteomes" id="UP000186817"/>
    </source>
</evidence>
<dbReference type="PANTHER" id="PTHR18929">
    <property type="entry name" value="PROTEIN DISULFIDE ISOMERASE"/>
    <property type="match status" value="1"/>
</dbReference>
<dbReference type="EC" id="5.3.4.1" evidence="4"/>
<comment type="catalytic activity">
    <reaction evidence="1">
        <text>Catalyzes the rearrangement of -S-S- bonds in proteins.</text>
        <dbReference type="EC" id="5.3.4.1"/>
    </reaction>
</comment>
<evidence type="ECO:0000313" key="9">
    <source>
        <dbReference type="EMBL" id="OLP95379.1"/>
    </source>
</evidence>
<dbReference type="Pfam" id="PF00085">
    <property type="entry name" value="Thioredoxin"/>
    <property type="match status" value="1"/>
</dbReference>
<dbReference type="GO" id="GO:0034976">
    <property type="term" value="P:response to endoplasmic reticulum stress"/>
    <property type="evidence" value="ECO:0007669"/>
    <property type="project" value="TreeGrafter"/>
</dbReference>
<comment type="caution">
    <text evidence="9">The sequence shown here is derived from an EMBL/GenBank/DDBJ whole genome shotgun (WGS) entry which is preliminary data.</text>
</comment>
<keyword evidence="7" id="KW-0676">Redox-active center</keyword>
<dbReference type="SUPFAM" id="SSF52833">
    <property type="entry name" value="Thioredoxin-like"/>
    <property type="match status" value="1"/>
</dbReference>
<dbReference type="PROSITE" id="PS51352">
    <property type="entry name" value="THIOREDOXIN_2"/>
    <property type="match status" value="1"/>
</dbReference>
<protein>
    <recommendedName>
        <fullName evidence="4">protein disulfide-isomerase</fullName>
        <ecNumber evidence="4">5.3.4.1</ecNumber>
    </recommendedName>
</protein>
<dbReference type="GO" id="GO:0006457">
    <property type="term" value="P:protein folding"/>
    <property type="evidence" value="ECO:0007669"/>
    <property type="project" value="TreeGrafter"/>
</dbReference>
<reference evidence="9 10" key="1">
    <citation type="submission" date="2016-02" db="EMBL/GenBank/DDBJ databases">
        <title>Genome analysis of coral dinoflagellate symbionts highlights evolutionary adaptations to a symbiotic lifestyle.</title>
        <authorList>
            <person name="Aranda M."/>
            <person name="Li Y."/>
            <person name="Liew Y.J."/>
            <person name="Baumgarten S."/>
            <person name="Simakov O."/>
            <person name="Wilson M."/>
            <person name="Piel J."/>
            <person name="Ashoor H."/>
            <person name="Bougouffa S."/>
            <person name="Bajic V.B."/>
            <person name="Ryu T."/>
            <person name="Ravasi T."/>
            <person name="Bayer T."/>
            <person name="Micklem G."/>
            <person name="Kim H."/>
            <person name="Bhak J."/>
            <person name="Lajeunesse T.C."/>
            <person name="Voolstra C.R."/>
        </authorList>
    </citation>
    <scope>NUCLEOTIDE SEQUENCE [LARGE SCALE GENOMIC DNA]</scope>
    <source>
        <strain evidence="9 10">CCMP2467</strain>
    </source>
</reference>
<dbReference type="GO" id="GO:0005788">
    <property type="term" value="C:endoplasmic reticulum lumen"/>
    <property type="evidence" value="ECO:0007669"/>
    <property type="project" value="UniProtKB-SubCell"/>
</dbReference>
<organism evidence="9 10">
    <name type="scientific">Symbiodinium microadriaticum</name>
    <name type="common">Dinoflagellate</name>
    <name type="synonym">Zooxanthella microadriatica</name>
    <dbReference type="NCBI Taxonomy" id="2951"/>
    <lineage>
        <taxon>Eukaryota</taxon>
        <taxon>Sar</taxon>
        <taxon>Alveolata</taxon>
        <taxon>Dinophyceae</taxon>
        <taxon>Suessiales</taxon>
        <taxon>Symbiodiniaceae</taxon>
        <taxon>Symbiodinium</taxon>
    </lineage>
</organism>
<dbReference type="CDD" id="cd02961">
    <property type="entry name" value="PDI_a_family"/>
    <property type="match status" value="1"/>
</dbReference>
<keyword evidence="10" id="KW-1185">Reference proteome</keyword>
<dbReference type="InterPro" id="IPR036249">
    <property type="entry name" value="Thioredoxin-like_sf"/>
</dbReference>
<dbReference type="EMBL" id="LSRX01000504">
    <property type="protein sequence ID" value="OLP95379.1"/>
    <property type="molecule type" value="Genomic_DNA"/>
</dbReference>
<evidence type="ECO:0000256" key="4">
    <source>
        <dbReference type="ARBA" id="ARBA00012723"/>
    </source>
</evidence>
<comment type="similarity">
    <text evidence="3">Belongs to the protein disulfide isomerase family.</text>
</comment>
<gene>
    <name evidence="9" type="primary">PDIA2</name>
    <name evidence="9" type="ORF">AK812_SmicGene22488</name>
</gene>
<keyword evidence="5" id="KW-0256">Endoplasmic reticulum</keyword>
<dbReference type="AlphaFoldDB" id="A0A1Q9DJP0"/>
<sequence>MLFFYAPWCGHSKKMEPEFEKAASSLQGNVAFGRIDASLEVEMADEFGLKSYPGIFLLHRAHWEEYTGRRHEHAMVEWLRNKVGPALEVKKSEAELQAALANRGPGAAFIARGDEKLQEAMSRVAERNRSLGSFFFLRGHGPSEVLLHHGLRESISIEAAFDNPAACLCRWCFDFGPGCEDEGSKVAIFQFWRLSHGVTDHRRQFDLGFRYLGFRASFFSTLPAVLRSALLPSFGEVAEENFFHYESGNFDALLWALFANSTDGTPCSRSRCMEQAWEHAEMLRAVADGFENIKAVFVDVHTYKEYVVNELGCDEFPALLLQKGPLTDDTLPRYVLPFTSDLDAKAVTAWVTQDRHLLLSS</sequence>
<evidence type="ECO:0000256" key="7">
    <source>
        <dbReference type="ARBA" id="ARBA00023284"/>
    </source>
</evidence>
<proteinExistence type="inferred from homology"/>
<dbReference type="Gene3D" id="3.40.30.10">
    <property type="entry name" value="Glutaredoxin"/>
    <property type="match status" value="2"/>
</dbReference>
<dbReference type="PANTHER" id="PTHR18929:SF132">
    <property type="entry name" value="PROTEIN DISULFIDE-ISOMERASE A3"/>
    <property type="match status" value="1"/>
</dbReference>
<evidence type="ECO:0000259" key="8">
    <source>
        <dbReference type="PROSITE" id="PS51352"/>
    </source>
</evidence>
<evidence type="ECO:0000256" key="3">
    <source>
        <dbReference type="ARBA" id="ARBA00006347"/>
    </source>
</evidence>
<evidence type="ECO:0000256" key="5">
    <source>
        <dbReference type="ARBA" id="ARBA00022824"/>
    </source>
</evidence>
<name>A0A1Q9DJP0_SYMMI</name>
<evidence type="ECO:0000256" key="6">
    <source>
        <dbReference type="ARBA" id="ARBA00023235"/>
    </source>
</evidence>
<dbReference type="GO" id="GO:0003756">
    <property type="term" value="F:protein disulfide isomerase activity"/>
    <property type="evidence" value="ECO:0007669"/>
    <property type="project" value="UniProtKB-EC"/>
</dbReference>
<dbReference type="InterPro" id="IPR013766">
    <property type="entry name" value="Thioredoxin_domain"/>
</dbReference>
<evidence type="ECO:0000256" key="1">
    <source>
        <dbReference type="ARBA" id="ARBA00001182"/>
    </source>
</evidence>
<evidence type="ECO:0000256" key="2">
    <source>
        <dbReference type="ARBA" id="ARBA00004319"/>
    </source>
</evidence>
<dbReference type="OrthoDB" id="2121326at2759"/>
<accession>A0A1Q9DJP0</accession>
<dbReference type="Proteomes" id="UP000186817">
    <property type="component" value="Unassembled WGS sequence"/>
</dbReference>